<dbReference type="AlphaFoldDB" id="A0A9D2LVD2"/>
<dbReference type="EMBL" id="DWYZ01000316">
    <property type="protein sequence ID" value="HJB30370.1"/>
    <property type="molecule type" value="Genomic_DNA"/>
</dbReference>
<dbReference type="InterPro" id="IPR036388">
    <property type="entry name" value="WH-like_DNA-bd_sf"/>
</dbReference>
<dbReference type="SUPFAM" id="SSF102405">
    <property type="entry name" value="MCP/YpsA-like"/>
    <property type="match status" value="1"/>
</dbReference>
<dbReference type="NCBIfam" id="TIGR00732">
    <property type="entry name" value="dprA"/>
    <property type="match status" value="1"/>
</dbReference>
<evidence type="ECO:0000313" key="3">
    <source>
        <dbReference type="EMBL" id="HJB30370.1"/>
    </source>
</evidence>
<protein>
    <submittedName>
        <fullName evidence="3">DNA-processing protein DprA</fullName>
    </submittedName>
</protein>
<evidence type="ECO:0000256" key="1">
    <source>
        <dbReference type="ARBA" id="ARBA00006525"/>
    </source>
</evidence>
<sequence>MEENYKEEIICIDKSSAVYPRRLKECGDMPEKIYVKGRLPDDDKPSIAIVGARMCSSYGRMQSFRYGKVLSQAGVQVISGMAYGIDAEAHLGALEGEEPTYAVLGCGADICYPARNKRLYSRILRKGGGMVSEYPPGTPVKSYHFPARNRIISALADVVLVMEAREKSGSLITAQYAIEQGKSVYALPGAVQEELSLGCHKLIYDGAGIAYAPEVLLDEWGIISERVKKKEKRNLVLASDLNLVYSCLDLRPKNLDYFISETGFSPEKISNLLMELELLGLARETGRHYYVKGEETCD</sequence>
<organism evidence="3 4">
    <name type="scientific">Candidatus Blautia faecavium</name>
    <dbReference type="NCBI Taxonomy" id="2838487"/>
    <lineage>
        <taxon>Bacteria</taxon>
        <taxon>Bacillati</taxon>
        <taxon>Bacillota</taxon>
        <taxon>Clostridia</taxon>
        <taxon>Lachnospirales</taxon>
        <taxon>Lachnospiraceae</taxon>
        <taxon>Blautia</taxon>
    </lineage>
</organism>
<comment type="caution">
    <text evidence="3">The sequence shown here is derived from an EMBL/GenBank/DDBJ whole genome shotgun (WGS) entry which is preliminary data.</text>
</comment>
<dbReference type="InterPro" id="IPR003488">
    <property type="entry name" value="DprA"/>
</dbReference>
<evidence type="ECO:0000259" key="2">
    <source>
        <dbReference type="Pfam" id="PF02481"/>
    </source>
</evidence>
<feature type="domain" description="Smf/DprA SLOG" evidence="2">
    <location>
        <begin position="15"/>
        <end position="219"/>
    </location>
</feature>
<reference evidence="3" key="1">
    <citation type="journal article" date="2021" name="PeerJ">
        <title>Extensive microbial diversity within the chicken gut microbiome revealed by metagenomics and culture.</title>
        <authorList>
            <person name="Gilroy R."/>
            <person name="Ravi A."/>
            <person name="Getino M."/>
            <person name="Pursley I."/>
            <person name="Horton D.L."/>
            <person name="Alikhan N.F."/>
            <person name="Baker D."/>
            <person name="Gharbi K."/>
            <person name="Hall N."/>
            <person name="Watson M."/>
            <person name="Adriaenssens E.M."/>
            <person name="Foster-Nyarko E."/>
            <person name="Jarju S."/>
            <person name="Secka A."/>
            <person name="Antonio M."/>
            <person name="Oren A."/>
            <person name="Chaudhuri R.R."/>
            <person name="La Ragione R."/>
            <person name="Hildebrand F."/>
            <person name="Pallen M.J."/>
        </authorList>
    </citation>
    <scope>NUCLEOTIDE SEQUENCE</scope>
    <source>
        <strain evidence="3">ChiSjej1B19-5720</strain>
    </source>
</reference>
<gene>
    <name evidence="3" type="primary">dprA</name>
    <name evidence="3" type="ORF">IAA06_16475</name>
</gene>
<accession>A0A9D2LVD2</accession>
<evidence type="ECO:0000313" key="4">
    <source>
        <dbReference type="Proteomes" id="UP000823842"/>
    </source>
</evidence>
<dbReference type="GO" id="GO:0009294">
    <property type="term" value="P:DNA-mediated transformation"/>
    <property type="evidence" value="ECO:0007669"/>
    <property type="project" value="InterPro"/>
</dbReference>
<dbReference type="Proteomes" id="UP000823842">
    <property type="component" value="Unassembled WGS sequence"/>
</dbReference>
<name>A0A9D2LVD2_9FIRM</name>
<dbReference type="InterPro" id="IPR057666">
    <property type="entry name" value="DrpA_SLOG"/>
</dbReference>
<proteinExistence type="inferred from homology"/>
<dbReference type="Gene3D" id="3.40.50.450">
    <property type="match status" value="1"/>
</dbReference>
<dbReference type="PANTHER" id="PTHR43022:SF1">
    <property type="entry name" value="PROTEIN SMF"/>
    <property type="match status" value="1"/>
</dbReference>
<dbReference type="PANTHER" id="PTHR43022">
    <property type="entry name" value="PROTEIN SMF"/>
    <property type="match status" value="1"/>
</dbReference>
<dbReference type="Pfam" id="PF02481">
    <property type="entry name" value="DNA_processg_A"/>
    <property type="match status" value="1"/>
</dbReference>
<comment type="similarity">
    <text evidence="1">Belongs to the DprA/Smf family.</text>
</comment>
<reference evidence="3" key="2">
    <citation type="submission" date="2021-04" db="EMBL/GenBank/DDBJ databases">
        <authorList>
            <person name="Gilroy R."/>
        </authorList>
    </citation>
    <scope>NUCLEOTIDE SEQUENCE</scope>
    <source>
        <strain evidence="3">ChiSjej1B19-5720</strain>
    </source>
</reference>
<dbReference type="Gene3D" id="1.10.10.10">
    <property type="entry name" value="Winged helix-like DNA-binding domain superfamily/Winged helix DNA-binding domain"/>
    <property type="match status" value="1"/>
</dbReference>